<keyword evidence="9" id="KW-1185">Reference proteome</keyword>
<evidence type="ECO:0000259" key="7">
    <source>
        <dbReference type="Pfam" id="PF17851"/>
    </source>
</evidence>
<evidence type="ECO:0000313" key="9">
    <source>
        <dbReference type="Proteomes" id="UP000487882"/>
    </source>
</evidence>
<accession>A0A7K1J7C7</accession>
<dbReference type="GO" id="GO:0004553">
    <property type="term" value="F:hydrolase activity, hydrolyzing O-glycosyl compounds"/>
    <property type="evidence" value="ECO:0007669"/>
    <property type="project" value="InterPro"/>
</dbReference>
<feature type="site" description="Important for catalytic activity, responsible for pKa modulation of the active site Glu and correct orientation of both the proton donor and substrate" evidence="5">
    <location>
        <position position="127"/>
    </location>
</feature>
<dbReference type="SUPFAM" id="SSF49899">
    <property type="entry name" value="Concanavalin A-like lectins/glucanases"/>
    <property type="match status" value="1"/>
</dbReference>
<organism evidence="8 9">
    <name type="scientific">Bifidobacterium canis</name>
    <dbReference type="NCBI Taxonomy" id="2610880"/>
    <lineage>
        <taxon>Bacteria</taxon>
        <taxon>Bacillati</taxon>
        <taxon>Actinomycetota</taxon>
        <taxon>Actinomycetes</taxon>
        <taxon>Bifidobacteriales</taxon>
        <taxon>Bifidobacteriaceae</taxon>
        <taxon>Bifidobacterium</taxon>
    </lineage>
</organism>
<evidence type="ECO:0000256" key="2">
    <source>
        <dbReference type="ARBA" id="ARBA00022801"/>
    </source>
</evidence>
<dbReference type="InterPro" id="IPR041542">
    <property type="entry name" value="GH43_C2"/>
</dbReference>
<dbReference type="InterPro" id="IPR023296">
    <property type="entry name" value="Glyco_hydro_beta-prop_sf"/>
</dbReference>
<dbReference type="RefSeq" id="WP_155589286.1">
    <property type="nucleotide sequence ID" value="NZ_WNLP01000012.1"/>
</dbReference>
<dbReference type="InterPro" id="IPR006710">
    <property type="entry name" value="Glyco_hydro_43"/>
</dbReference>
<dbReference type="GO" id="GO:0005975">
    <property type="term" value="P:carbohydrate metabolic process"/>
    <property type="evidence" value="ECO:0007669"/>
    <property type="project" value="InterPro"/>
</dbReference>
<evidence type="ECO:0000313" key="8">
    <source>
        <dbReference type="EMBL" id="MUH60487.1"/>
    </source>
</evidence>
<evidence type="ECO:0000256" key="1">
    <source>
        <dbReference type="ARBA" id="ARBA00009865"/>
    </source>
</evidence>
<dbReference type="PANTHER" id="PTHR42812:SF12">
    <property type="entry name" value="BETA-XYLOSIDASE-RELATED"/>
    <property type="match status" value="1"/>
</dbReference>
<dbReference type="Gene3D" id="2.115.10.20">
    <property type="entry name" value="Glycosyl hydrolase domain, family 43"/>
    <property type="match status" value="1"/>
</dbReference>
<feature type="active site" description="Proton acceptor" evidence="4">
    <location>
        <position position="14"/>
    </location>
</feature>
<gene>
    <name evidence="8" type="ORF">GSD1FS_1860</name>
</gene>
<evidence type="ECO:0000256" key="3">
    <source>
        <dbReference type="ARBA" id="ARBA00023295"/>
    </source>
</evidence>
<name>A0A7K1J7C7_9BIFI</name>
<dbReference type="PANTHER" id="PTHR42812">
    <property type="entry name" value="BETA-XYLOSIDASE"/>
    <property type="match status" value="1"/>
</dbReference>
<reference evidence="8 9" key="1">
    <citation type="submission" date="2019-09" db="EMBL/GenBank/DDBJ databases">
        <title>Bifidobacterium canis sp. nov., isolated from the digestive tract of German Shepherd dog puppy.</title>
        <authorList>
            <person name="Bunesova V."/>
        </authorList>
    </citation>
    <scope>NUCLEOTIDE SEQUENCE [LARGE SCALE GENOMIC DNA]</scope>
    <source>
        <strain evidence="8 9">GSD1FS</strain>
    </source>
</reference>
<comment type="caution">
    <text evidence="8">The sequence shown here is derived from an EMBL/GenBank/DDBJ whole genome shotgun (WGS) entry which is preliminary data.</text>
</comment>
<sequence length="556" mass="63005">MMIANPALRGFYADPSMIRVGSTYYCANSTFEWWPGVALHESQDLVHWEQLPSPLTRVSQLDMRGNMASGGIWAPDLSYADGKFWLVYTDVKGVAGPYTDVVNYLVTAPDIRGPWSEPTMLDGVGFDASLFHDDDGRKYLLQQTGDMREYRNSFNGITLTELDAQTLTLKPETMRTIWQGTAVKLVEGPHLYKISGWYYLFCAEGGTVWAHQESVARSRTIDGPYETMPNNPLISNYGTPSSPLQKQGHGSLFNTPQGEWYYASLCGRPWHHADEAIHDNRGYCTLGRETSIQKIYWDDDGWPRVDGGVAGRLYVPAPGELNEPPADDADPQDLASRGIISIPDHSAYDDFEGTQLDISWNTQRVPFDSHMGAVGGGSLTLIGQGSLCDDFNLSLVARRWRAFDFDASTRVRFNPAHYSQMAGLTNFYSTKFWSWAYVTWDEQRRSRVLEVAQRDGEDYAHFLRDNAPIVPDDVEWIWLRTKVRTSTYTYEYSFDGETWQELPVTLDAAVLSDDHVMQRYRGFFTGAFTGMACVDMTRFGKEAVFDFFDYRELQAD</sequence>
<dbReference type="EMBL" id="WNLP01000012">
    <property type="protein sequence ID" value="MUH60487.1"/>
    <property type="molecule type" value="Genomic_DNA"/>
</dbReference>
<protein>
    <submittedName>
        <fullName evidence="8">Beta-xylosidase</fullName>
    </submittedName>
</protein>
<dbReference type="Pfam" id="PF17851">
    <property type="entry name" value="GH43_C2"/>
    <property type="match status" value="1"/>
</dbReference>
<evidence type="ECO:0000256" key="6">
    <source>
        <dbReference type="RuleBase" id="RU361187"/>
    </source>
</evidence>
<evidence type="ECO:0000256" key="4">
    <source>
        <dbReference type="PIRSR" id="PIRSR606710-1"/>
    </source>
</evidence>
<comment type="similarity">
    <text evidence="1 6">Belongs to the glycosyl hydrolase 43 family.</text>
</comment>
<proteinExistence type="inferred from homology"/>
<dbReference type="Pfam" id="PF04616">
    <property type="entry name" value="Glyco_hydro_43"/>
    <property type="match status" value="1"/>
</dbReference>
<dbReference type="InterPro" id="IPR013320">
    <property type="entry name" value="ConA-like_dom_sf"/>
</dbReference>
<dbReference type="CDD" id="cd09000">
    <property type="entry name" value="GH43_SXA-like"/>
    <property type="match status" value="1"/>
</dbReference>
<keyword evidence="3 6" id="KW-0326">Glycosidase</keyword>
<keyword evidence="2 6" id="KW-0378">Hydrolase</keyword>
<evidence type="ECO:0000256" key="5">
    <source>
        <dbReference type="PIRSR" id="PIRSR606710-2"/>
    </source>
</evidence>
<dbReference type="Gene3D" id="2.60.120.200">
    <property type="match status" value="1"/>
</dbReference>
<feature type="domain" description="Beta-xylosidase C-terminal Concanavalin A-like" evidence="7">
    <location>
        <begin position="349"/>
        <end position="551"/>
    </location>
</feature>
<dbReference type="InterPro" id="IPR051795">
    <property type="entry name" value="Glycosyl_Hydrlase_43"/>
</dbReference>
<dbReference type="SUPFAM" id="SSF75005">
    <property type="entry name" value="Arabinanase/levansucrase/invertase"/>
    <property type="match status" value="1"/>
</dbReference>
<dbReference type="Proteomes" id="UP000487882">
    <property type="component" value="Unassembled WGS sequence"/>
</dbReference>
<feature type="active site" description="Proton donor" evidence="4">
    <location>
        <position position="187"/>
    </location>
</feature>
<dbReference type="AlphaFoldDB" id="A0A7K1J7C7"/>